<dbReference type="Pfam" id="PF13374">
    <property type="entry name" value="TPR_10"/>
    <property type="match status" value="3"/>
</dbReference>
<accession>A0A1L7WLD6</accession>
<evidence type="ECO:0000256" key="1">
    <source>
        <dbReference type="PROSITE-ProRule" id="PRU00339"/>
    </source>
</evidence>
<dbReference type="InterPro" id="IPR010730">
    <property type="entry name" value="HET"/>
</dbReference>
<evidence type="ECO:0000313" key="4">
    <source>
        <dbReference type="EMBL" id="CZR53592.1"/>
    </source>
</evidence>
<dbReference type="InterPro" id="IPR002182">
    <property type="entry name" value="NB-ARC"/>
</dbReference>
<dbReference type="AlphaFoldDB" id="A0A1L7WLD6"/>
<keyword evidence="5" id="KW-1185">Reference proteome</keyword>
<feature type="repeat" description="TPR" evidence="1">
    <location>
        <begin position="739"/>
        <end position="772"/>
    </location>
</feature>
<dbReference type="GO" id="GO:0043531">
    <property type="term" value="F:ADP binding"/>
    <property type="evidence" value="ECO:0007669"/>
    <property type="project" value="InterPro"/>
</dbReference>
<keyword evidence="1" id="KW-0802">TPR repeat</keyword>
<dbReference type="SUPFAM" id="SSF52540">
    <property type="entry name" value="P-loop containing nucleoside triphosphate hydrolases"/>
    <property type="match status" value="1"/>
</dbReference>
<dbReference type="SMART" id="SM00028">
    <property type="entry name" value="TPR"/>
    <property type="match status" value="4"/>
</dbReference>
<dbReference type="Gene3D" id="1.25.40.10">
    <property type="entry name" value="Tetratricopeptide repeat domain"/>
    <property type="match status" value="2"/>
</dbReference>
<sequence length="882" mass="100840">MRLLEHNNNSEFSLTQDFVGGKIPEYAILSHTWGADTEEVTYRDLIDGTGKNKVGYEKIRFCGEQARRDGLHYFWIDTCCIDKSNNNELAEAINSMFRWYRNAAKCYVYLPDVSSPVIDISDMSDQLPWEMAFRISRWFKRGWTLQELIAPTSVEFFSKNRDLLGDKKSLEQHICEITRIPSKALRGSPLAEFSATERMSWAETRQTTREEDMAYSLLGIFEVHMPLIYGEGRANAVGRLREAIDRKEKGIKYENFSIPFSISEIEHFVAREDELREIHEALHGDGSRRTVVLHGLGGIGKTQLAIAYAKRHKDNYSAIFWLNIKDEDSLKQSFASVAKQILREYPSARWLSSINMKNLDEVIDAVKAWQGLPYNTRWLMIYDNYDNPRLASNKDPAAVDITKYLPEAYQGSVLITTRSSQVQIGHLIQVTKLGDLRDSLKILSNASRREGLTDDADAAKLAKELDGFPLALATAGAYLKQAAIAFSDYLRLYRKSWAKLQKTSPELSSYEDRTLYSTWQISFERVEQQNLLSAQLLRLWAYFDNQDVWFELLQHSDSEDPDWIQELIEDELNFHGAMRVLSDHGLVEVNKSSQELLESRGYSIYGCVHSWTVHVLNQEWNYDLARVALKFVALHIPGEQADRPWLTQRRLLQHAARCSHIVLNGLVPDDSIAWAYFNLGYLFREQSKLAEAEQMFERALRGYEKALGVEHTLAEAEQMYERALRGYEKALGAKHTSTLDIINNLGALYADQGKLAEAEQMYERALRGYEKALGAEHTSTLDIINNLGVLYANQGKLALAEQMYERALQGYEKALGTNNITTYIPALNTVWGLGSLYERQADFAKARIMYSKALAGYEKVVGLDHPECQRLREIFQALNTIT</sequence>
<protein>
    <submittedName>
        <fullName evidence="4">Related to calcium-independent phospholipase A2</fullName>
    </submittedName>
</protein>
<dbReference type="InterPro" id="IPR011990">
    <property type="entry name" value="TPR-like_helical_dom_sf"/>
</dbReference>
<dbReference type="InterPro" id="IPR019734">
    <property type="entry name" value="TPR_rpt"/>
</dbReference>
<feature type="domain" description="NB-ARC" evidence="2">
    <location>
        <begin position="272"/>
        <end position="422"/>
    </location>
</feature>
<proteinExistence type="predicted"/>
<dbReference type="Gene3D" id="3.40.50.300">
    <property type="entry name" value="P-loop containing nucleotide triphosphate hydrolases"/>
    <property type="match status" value="1"/>
</dbReference>
<reference evidence="4 5" key="1">
    <citation type="submission" date="2016-03" db="EMBL/GenBank/DDBJ databases">
        <authorList>
            <person name="Ploux O."/>
        </authorList>
    </citation>
    <scope>NUCLEOTIDE SEQUENCE [LARGE SCALE GENOMIC DNA]</scope>
    <source>
        <strain evidence="4 5">UAMH 11012</strain>
    </source>
</reference>
<dbReference type="STRING" id="576137.A0A1L7WLD6"/>
<dbReference type="Pfam" id="PF00931">
    <property type="entry name" value="NB-ARC"/>
    <property type="match status" value="1"/>
</dbReference>
<dbReference type="InterPro" id="IPR027417">
    <property type="entry name" value="P-loop_NTPase"/>
</dbReference>
<name>A0A1L7WLD6_9HELO</name>
<dbReference type="SUPFAM" id="SSF48452">
    <property type="entry name" value="TPR-like"/>
    <property type="match status" value="1"/>
</dbReference>
<gene>
    <name evidence="4" type="ORF">PAC_03472</name>
</gene>
<feature type="repeat" description="TPR" evidence="1">
    <location>
        <begin position="673"/>
        <end position="706"/>
    </location>
</feature>
<evidence type="ECO:0000313" key="5">
    <source>
        <dbReference type="Proteomes" id="UP000184330"/>
    </source>
</evidence>
<dbReference type="OrthoDB" id="674604at2759"/>
<dbReference type="Proteomes" id="UP000184330">
    <property type="component" value="Unassembled WGS sequence"/>
</dbReference>
<dbReference type="PANTHER" id="PTHR10622">
    <property type="entry name" value="HET DOMAIN-CONTAINING PROTEIN"/>
    <property type="match status" value="1"/>
</dbReference>
<dbReference type="Pfam" id="PF06985">
    <property type="entry name" value="HET"/>
    <property type="match status" value="1"/>
</dbReference>
<feature type="domain" description="Heterokaryon incompatibility" evidence="3">
    <location>
        <begin position="26"/>
        <end position="111"/>
    </location>
</feature>
<dbReference type="PROSITE" id="PS50005">
    <property type="entry name" value="TPR"/>
    <property type="match status" value="3"/>
</dbReference>
<evidence type="ECO:0000259" key="3">
    <source>
        <dbReference type="Pfam" id="PF06985"/>
    </source>
</evidence>
<evidence type="ECO:0000259" key="2">
    <source>
        <dbReference type="Pfam" id="PF00931"/>
    </source>
</evidence>
<dbReference type="EMBL" id="FJOG01000004">
    <property type="protein sequence ID" value="CZR53592.1"/>
    <property type="molecule type" value="Genomic_DNA"/>
</dbReference>
<dbReference type="PANTHER" id="PTHR10622:SF11">
    <property type="entry name" value="HET-DOMAIN-CONTAINING PROTEIN"/>
    <property type="match status" value="1"/>
</dbReference>
<organism evidence="4 5">
    <name type="scientific">Phialocephala subalpina</name>
    <dbReference type="NCBI Taxonomy" id="576137"/>
    <lineage>
        <taxon>Eukaryota</taxon>
        <taxon>Fungi</taxon>
        <taxon>Dikarya</taxon>
        <taxon>Ascomycota</taxon>
        <taxon>Pezizomycotina</taxon>
        <taxon>Leotiomycetes</taxon>
        <taxon>Helotiales</taxon>
        <taxon>Mollisiaceae</taxon>
        <taxon>Phialocephala</taxon>
        <taxon>Phialocephala fortinii species complex</taxon>
    </lineage>
</organism>
<feature type="repeat" description="TPR" evidence="1">
    <location>
        <begin position="781"/>
        <end position="814"/>
    </location>
</feature>
<dbReference type="Pfam" id="PF13424">
    <property type="entry name" value="TPR_12"/>
    <property type="match status" value="1"/>
</dbReference>